<dbReference type="PANTHER" id="PTHR22931:SF9">
    <property type="entry name" value="PYRUVATE, PHOSPHATE DIKINASE 1, CHLOROPLASTIC"/>
    <property type="match status" value="1"/>
</dbReference>
<dbReference type="NCBIfam" id="NF004531">
    <property type="entry name" value="PRK05878.1"/>
    <property type="match status" value="1"/>
</dbReference>
<dbReference type="PIRSF" id="PIRSF000853">
    <property type="entry name" value="PPDK"/>
    <property type="match status" value="1"/>
</dbReference>
<dbReference type="InterPro" id="IPR040442">
    <property type="entry name" value="Pyrv_kinase-like_dom_sf"/>
</dbReference>
<dbReference type="Gene3D" id="3.30.1490.20">
    <property type="entry name" value="ATP-grasp fold, A domain"/>
    <property type="match status" value="1"/>
</dbReference>
<dbReference type="Pfam" id="PF00391">
    <property type="entry name" value="PEP-utilizers"/>
    <property type="match status" value="1"/>
</dbReference>
<evidence type="ECO:0000256" key="1">
    <source>
        <dbReference type="ARBA" id="ARBA00001946"/>
    </source>
</evidence>
<feature type="domain" description="Pyruvate phosphate dikinase AMP/ATP-binding" evidence="13">
    <location>
        <begin position="83"/>
        <end position="319"/>
    </location>
</feature>
<comment type="similarity">
    <text evidence="2 11">Belongs to the PEP-utilizing enzyme family.</text>
</comment>
<reference evidence="15 16" key="1">
    <citation type="submission" date="2021-08" db="EMBL/GenBank/DDBJ databases">
        <title>Collinsella faecalis sp. nov. isolated from swine faeces.</title>
        <authorList>
            <person name="Oh B.S."/>
            <person name="Lee J.H."/>
        </authorList>
    </citation>
    <scope>NUCLEOTIDE SEQUENCE [LARGE SCALE GENOMIC DNA]</scope>
    <source>
        <strain evidence="15 16">AGMB00827</strain>
    </source>
</reference>
<dbReference type="InterPro" id="IPR002192">
    <property type="entry name" value="PPDK_AMP/ATP-bd"/>
</dbReference>
<dbReference type="Pfam" id="PF02896">
    <property type="entry name" value="PEP-utilizers_C"/>
    <property type="match status" value="1"/>
</dbReference>
<dbReference type="PANTHER" id="PTHR22931">
    <property type="entry name" value="PHOSPHOENOLPYRUVATE DIKINASE-RELATED"/>
    <property type="match status" value="1"/>
</dbReference>
<keyword evidence="7" id="KW-0547">Nucleotide-binding</keyword>
<feature type="domain" description="Pyruvate phosphate dikinase AMP/ATP-binding" evidence="13">
    <location>
        <begin position="37"/>
        <end position="75"/>
    </location>
</feature>
<dbReference type="InterPro" id="IPR008279">
    <property type="entry name" value="PEP-util_enz_mobile_dom"/>
</dbReference>
<dbReference type="Gene3D" id="1.20.80.30">
    <property type="match status" value="1"/>
</dbReference>
<evidence type="ECO:0000313" key="15">
    <source>
        <dbReference type="EMBL" id="MBY4798047.1"/>
    </source>
</evidence>
<evidence type="ECO:0000256" key="7">
    <source>
        <dbReference type="ARBA" id="ARBA00022741"/>
    </source>
</evidence>
<dbReference type="EMBL" id="JAIMFO010000007">
    <property type="protein sequence ID" value="MBY4798047.1"/>
    <property type="molecule type" value="Genomic_DNA"/>
</dbReference>
<evidence type="ECO:0000256" key="3">
    <source>
        <dbReference type="ARBA" id="ARBA00011994"/>
    </source>
</evidence>
<organism evidence="15 16">
    <name type="scientific">Collinsella ureilytica</name>
    <dbReference type="NCBI Taxonomy" id="2869515"/>
    <lineage>
        <taxon>Bacteria</taxon>
        <taxon>Bacillati</taxon>
        <taxon>Actinomycetota</taxon>
        <taxon>Coriobacteriia</taxon>
        <taxon>Coriobacteriales</taxon>
        <taxon>Coriobacteriaceae</taxon>
        <taxon>Collinsella</taxon>
    </lineage>
</organism>
<dbReference type="GO" id="GO:0050242">
    <property type="term" value="F:pyruvate, phosphate dikinase activity"/>
    <property type="evidence" value="ECO:0007669"/>
    <property type="project" value="UniProtKB-EC"/>
</dbReference>
<feature type="domain" description="Pyruvate phosphate dikinase AMP/ATP-binding" evidence="13">
    <location>
        <begin position="336"/>
        <end position="389"/>
    </location>
</feature>
<name>A0ABS7ML73_9ACTN</name>
<feature type="domain" description="PEP-utilising enzyme mobile" evidence="12">
    <location>
        <begin position="454"/>
        <end position="536"/>
    </location>
</feature>
<keyword evidence="15" id="KW-0670">Pyruvate</keyword>
<dbReference type="Gene3D" id="3.30.470.20">
    <property type="entry name" value="ATP-grasp fold, B domain"/>
    <property type="match status" value="1"/>
</dbReference>
<keyword evidence="10" id="KW-0460">Magnesium</keyword>
<dbReference type="Gene3D" id="3.50.30.10">
    <property type="entry name" value="Phosphohistidine domain"/>
    <property type="match status" value="1"/>
</dbReference>
<protein>
    <recommendedName>
        <fullName evidence="4 11">Pyruvate, phosphate dikinase</fullName>
        <ecNumber evidence="3 11">2.7.9.1</ecNumber>
    </recommendedName>
</protein>
<dbReference type="SUPFAM" id="SSF56059">
    <property type="entry name" value="Glutathione synthetase ATP-binding domain-like"/>
    <property type="match status" value="1"/>
</dbReference>
<dbReference type="Pfam" id="PF01326">
    <property type="entry name" value="PPDK_N"/>
    <property type="match status" value="3"/>
</dbReference>
<evidence type="ECO:0000256" key="9">
    <source>
        <dbReference type="ARBA" id="ARBA00022840"/>
    </source>
</evidence>
<keyword evidence="6" id="KW-0479">Metal-binding</keyword>
<keyword evidence="8" id="KW-0418">Kinase</keyword>
<dbReference type="SUPFAM" id="SSF52009">
    <property type="entry name" value="Phosphohistidine domain"/>
    <property type="match status" value="1"/>
</dbReference>
<dbReference type="InterPro" id="IPR015813">
    <property type="entry name" value="Pyrv/PenolPyrv_kinase-like_dom"/>
</dbReference>
<dbReference type="InterPro" id="IPR000121">
    <property type="entry name" value="PEP_util_C"/>
</dbReference>
<evidence type="ECO:0000256" key="2">
    <source>
        <dbReference type="ARBA" id="ARBA00007837"/>
    </source>
</evidence>
<dbReference type="SUPFAM" id="SSF51621">
    <property type="entry name" value="Phosphoenolpyruvate/pyruvate domain"/>
    <property type="match status" value="1"/>
</dbReference>
<evidence type="ECO:0000256" key="10">
    <source>
        <dbReference type="ARBA" id="ARBA00022842"/>
    </source>
</evidence>
<keyword evidence="16" id="KW-1185">Reference proteome</keyword>
<dbReference type="NCBIfam" id="TIGR01828">
    <property type="entry name" value="pyru_phos_dikin"/>
    <property type="match status" value="1"/>
</dbReference>
<sequence>MGRGRGIAVTDEQRVFRFGSDEHGNDVTEGDASMKYRLGGKGANLAEMARIGLPVPPGFTITCQTCTAYANAGNVWPEGALSEIDEAVEDLESRLGKRLGDSHDPLLVSVRSGAPFSMPGMMDTVLNLGLNDESVQGLIAQTENPRFAWDSYRRFIQMFSNVVMGVDADLFENALTQRRLVAGVRADSDLSADDLQELVIEFKEIFSENVSQTAYPELDLSNGRVQFPRDPRLQLRLAIQAVFGSWMNERACLYRKHNSISDDLGTAVNVQVMVFGNKGNTSATGVAFTRNPADGTHEFYGDFLVNAQGEDVVAGIRNTEPISDLVGIPELAAAGRQLEETFVILENHYRDMCDIEFTIEQGRLWMLQTRVGKRTAQAALKIAVDMVEEGLISREEAVSRIDPAQLDQLLHPQFDMTAKLDILARGLNASPGAAVGEIVFSSDDAVAAAEEGRSVVLVRWETNPDDLKGMTVAEGILTSHGGKTSHAAVIARGMGTPCVCGVEAFHIDAVKKEVRIEGSDHILHEGDVISIDGAQGIVVAGAVPLVSAEMTGDLDTVLSWADEIRLDTTSGRAHHVRVNADNPSDAQLALSFGAEAIGLCRTEHMFLGERKDIIQSFILSDTDTVRIHALDELLRVQTEDFLEIFRTMNGRSVVVRLIDPPLHEFLDDPRELAIEIARLEALGATEDELAEKRALLRRIDGMAESNPMLGLRGVRLSIVYPDLPLMQVRAIATAAARLIRDEGLDPKPEIMIPLVSITEEHVQTRAIAEQVLKEVEREYGVSLEIPIGTMVELPRACFVAGEIAKTSEFFCFGTNDLTQTTFGFSRDDAESKFIPIYLHKKVLDDNPFETIDETVVDLVAMAVERGRAVRPDMHFGVCGEHGGDPRSILVFFNRAGVDYVSCSPYRVPIARLCAAQAKLEAQSERDA</sequence>
<dbReference type="InterPro" id="IPR010121">
    <property type="entry name" value="Pyruvate_phosphate_dikinase"/>
</dbReference>
<keyword evidence="5 15" id="KW-0808">Transferase</keyword>
<dbReference type="InterPro" id="IPR036637">
    <property type="entry name" value="Phosphohistidine_dom_sf"/>
</dbReference>
<evidence type="ECO:0000256" key="8">
    <source>
        <dbReference type="ARBA" id="ARBA00022777"/>
    </source>
</evidence>
<dbReference type="InterPro" id="IPR018274">
    <property type="entry name" value="PEP_util_AS"/>
</dbReference>
<evidence type="ECO:0000256" key="4">
    <source>
        <dbReference type="ARBA" id="ARBA00020138"/>
    </source>
</evidence>
<evidence type="ECO:0000259" key="14">
    <source>
        <dbReference type="Pfam" id="PF02896"/>
    </source>
</evidence>
<dbReference type="PROSITE" id="PS00370">
    <property type="entry name" value="PEP_ENZYMES_PHOS_SITE"/>
    <property type="match status" value="1"/>
</dbReference>
<feature type="domain" description="PEP-utilising enzyme C-terminal" evidence="14">
    <location>
        <begin position="566"/>
        <end position="918"/>
    </location>
</feature>
<evidence type="ECO:0000256" key="5">
    <source>
        <dbReference type="ARBA" id="ARBA00022679"/>
    </source>
</evidence>
<evidence type="ECO:0000256" key="11">
    <source>
        <dbReference type="PIRNR" id="PIRNR000853"/>
    </source>
</evidence>
<comment type="caution">
    <text evidence="15">The sequence shown here is derived from an EMBL/GenBank/DDBJ whole genome shotgun (WGS) entry which is preliminary data.</text>
</comment>
<dbReference type="Proteomes" id="UP000700908">
    <property type="component" value="Unassembled WGS sequence"/>
</dbReference>
<dbReference type="InterPro" id="IPR013815">
    <property type="entry name" value="ATP_grasp_subdomain_1"/>
</dbReference>
<evidence type="ECO:0000259" key="13">
    <source>
        <dbReference type="Pfam" id="PF01326"/>
    </source>
</evidence>
<dbReference type="EC" id="2.7.9.1" evidence="3 11"/>
<comment type="cofactor">
    <cofactor evidence="1 11">
        <name>Mg(2+)</name>
        <dbReference type="ChEBI" id="CHEBI:18420"/>
    </cofactor>
</comment>
<dbReference type="Gene3D" id="3.20.20.60">
    <property type="entry name" value="Phosphoenolpyruvate-binding domains"/>
    <property type="match status" value="1"/>
</dbReference>
<evidence type="ECO:0000256" key="6">
    <source>
        <dbReference type="ARBA" id="ARBA00022723"/>
    </source>
</evidence>
<proteinExistence type="inferred from homology"/>
<accession>A0ABS7ML73</accession>
<evidence type="ECO:0000259" key="12">
    <source>
        <dbReference type="Pfam" id="PF00391"/>
    </source>
</evidence>
<gene>
    <name evidence="15" type="primary">ppdK</name>
    <name evidence="15" type="ORF">K6V98_06780</name>
</gene>
<comment type="catalytic activity">
    <reaction evidence="11">
        <text>pyruvate + phosphate + ATP = phosphoenolpyruvate + AMP + diphosphate + H(+)</text>
        <dbReference type="Rhea" id="RHEA:10756"/>
        <dbReference type="ChEBI" id="CHEBI:15361"/>
        <dbReference type="ChEBI" id="CHEBI:15378"/>
        <dbReference type="ChEBI" id="CHEBI:30616"/>
        <dbReference type="ChEBI" id="CHEBI:33019"/>
        <dbReference type="ChEBI" id="CHEBI:43474"/>
        <dbReference type="ChEBI" id="CHEBI:58702"/>
        <dbReference type="ChEBI" id="CHEBI:456215"/>
        <dbReference type="EC" id="2.7.9.1"/>
    </reaction>
</comment>
<keyword evidence="9" id="KW-0067">ATP-binding</keyword>
<dbReference type="Gene3D" id="1.10.189.10">
    <property type="entry name" value="Pyruvate Phosphate Dikinase, domain 2"/>
    <property type="match status" value="1"/>
</dbReference>
<evidence type="ECO:0000313" key="16">
    <source>
        <dbReference type="Proteomes" id="UP000700908"/>
    </source>
</evidence>